<evidence type="ECO:0000256" key="2">
    <source>
        <dbReference type="ARBA" id="ARBA00022759"/>
    </source>
</evidence>
<keyword evidence="2 4" id="KW-0255">Endonuclease</keyword>
<dbReference type="Gene3D" id="3.40.600.10">
    <property type="entry name" value="DNA mismatch repair MutH/Restriction endonuclease, type II"/>
    <property type="match status" value="1"/>
</dbReference>
<dbReference type="InterPro" id="IPR015314">
    <property type="entry name" value="Restrct_endonuc_II_EcoRV"/>
</dbReference>
<dbReference type="RefSeq" id="WP_122086195.1">
    <property type="nucleotide sequence ID" value="NZ_CBCRWO010000018.1"/>
</dbReference>
<dbReference type="EMBL" id="RDRE01000015">
    <property type="protein sequence ID" value="RMD18507.1"/>
    <property type="molecule type" value="Genomic_DNA"/>
</dbReference>
<dbReference type="InterPro" id="IPR011335">
    <property type="entry name" value="Restrct_endonuc-II-like"/>
</dbReference>
<comment type="caution">
    <text evidence="4">The sequence shown here is derived from an EMBL/GenBank/DDBJ whole genome shotgun (WGS) entry which is preliminary data.</text>
</comment>
<dbReference type="Pfam" id="PF09233">
    <property type="entry name" value="Endonuc-EcoRV"/>
    <property type="match status" value="1"/>
</dbReference>
<dbReference type="SUPFAM" id="SSF52980">
    <property type="entry name" value="Restriction endonuclease-like"/>
    <property type="match status" value="1"/>
</dbReference>
<evidence type="ECO:0000256" key="3">
    <source>
        <dbReference type="ARBA" id="ARBA00022801"/>
    </source>
</evidence>
<protein>
    <submittedName>
        <fullName evidence="4">Restriction endonuclease</fullName>
    </submittedName>
</protein>
<dbReference type="GO" id="GO:0004519">
    <property type="term" value="F:endonuclease activity"/>
    <property type="evidence" value="ECO:0007669"/>
    <property type="project" value="UniProtKB-KW"/>
</dbReference>
<evidence type="ECO:0000256" key="1">
    <source>
        <dbReference type="ARBA" id="ARBA00022722"/>
    </source>
</evidence>
<reference evidence="4 5" key="1">
    <citation type="submission" date="2018-10" db="EMBL/GenBank/DDBJ databases">
        <title>Whole genome sequence of Corynebacterium gottingense DSM 130494T.</title>
        <authorList>
            <person name="Bernier A.-M."/>
            <person name="Bernard K."/>
        </authorList>
    </citation>
    <scope>NUCLEOTIDE SEQUENCE [LARGE SCALE GENOMIC DNA]</scope>
    <source>
        <strain evidence="4 5">DSM 103494</strain>
    </source>
</reference>
<gene>
    <name evidence="4" type="ORF">EAW56_08940</name>
</gene>
<dbReference type="InterPro" id="IPR037057">
    <property type="entry name" value="DNA_rep_MutH/T2_RE_sf"/>
</dbReference>
<keyword evidence="1" id="KW-0540">Nuclease</keyword>
<dbReference type="Proteomes" id="UP000266886">
    <property type="component" value="Unassembled WGS sequence"/>
</dbReference>
<proteinExistence type="predicted"/>
<sequence length="305" mass="34582">MRIEEGPVASASEVEREALLPRHEDAVVRTMLGLLPKDAADWQLVGIVNKDGDVFTFGNDSKIVGRAFEVVATAYVKQLADALGYTFRESEVQTQYPDFVLEKPNGRLIAIDVKSTYRSVGKRGATRAFSFTLGSFTSYLRNDGTKNIYRTYDDYDAHYVLAFLYSRTNRFETTRVPVANMDSIRPAYEDVEVAFMEKYRLAGDKTGSGNTDNLATFKATSMEPFQYGAGPFALLGPDVFEHYWRNHPRNADSAEVKRAKFKNLPAYFDWLERQDSAPFDPAQLRASYAQYKDFVADRGWTIRLN</sequence>
<organism evidence="4 5">
    <name type="scientific">Corynebacterium gottingense</name>
    <dbReference type="NCBI Taxonomy" id="2041036"/>
    <lineage>
        <taxon>Bacteria</taxon>
        <taxon>Bacillati</taxon>
        <taxon>Actinomycetota</taxon>
        <taxon>Actinomycetes</taxon>
        <taxon>Mycobacteriales</taxon>
        <taxon>Corynebacteriaceae</taxon>
        <taxon>Corynebacterium</taxon>
    </lineage>
</organism>
<keyword evidence="5" id="KW-1185">Reference proteome</keyword>
<accession>A0ABX9UI44</accession>
<name>A0ABX9UI44_9CORY</name>
<keyword evidence="3" id="KW-0378">Hydrolase</keyword>
<evidence type="ECO:0000313" key="5">
    <source>
        <dbReference type="Proteomes" id="UP000266886"/>
    </source>
</evidence>
<evidence type="ECO:0000313" key="4">
    <source>
        <dbReference type="EMBL" id="RMD18507.1"/>
    </source>
</evidence>
<dbReference type="CDD" id="cd22323">
    <property type="entry name" value="EcoRV-like"/>
    <property type="match status" value="1"/>
</dbReference>